<protein>
    <recommendedName>
        <fullName evidence="4">HECT domain-containing protein</fullName>
    </recommendedName>
</protein>
<evidence type="ECO:0000256" key="2">
    <source>
        <dbReference type="PROSITE-ProRule" id="PRU00104"/>
    </source>
</evidence>
<evidence type="ECO:0000259" key="4">
    <source>
        <dbReference type="PROSITE" id="PS50237"/>
    </source>
</evidence>
<sequence length="189" mass="21342">MDPALSSDRQMPRRTRISFRRVNQLRLRRSRPVLQVSDEDESMPSPHTISEVVPPESTHTSEPPPAAPATVPEPSCDVDNDDGSVVGPSDLSLKGLLSWWIKQTLTTDEPVLMLIHRANILKSIMRIVSREDWNCCRPIKITFRGEVGDDLGGPKREFLRLLMKDMENEIQQGSTDGHFFLSRSQEALV</sequence>
<comment type="caution">
    <text evidence="5">The sequence shown here is derived from an EMBL/GenBank/DDBJ whole genome shotgun (WGS) entry which is preliminary data.</text>
</comment>
<name>A0A210QJ34_MIZYE</name>
<dbReference type="AlphaFoldDB" id="A0A210QJ34"/>
<evidence type="ECO:0000256" key="3">
    <source>
        <dbReference type="SAM" id="MobiDB-lite"/>
    </source>
</evidence>
<comment type="caution">
    <text evidence="2">Lacks conserved residue(s) required for the propagation of feature annotation.</text>
</comment>
<accession>A0A210QJ34</accession>
<dbReference type="Gene3D" id="3.90.1750.10">
    <property type="entry name" value="Hect, E3 ligase catalytic domains"/>
    <property type="match status" value="1"/>
</dbReference>
<keyword evidence="1 2" id="KW-0833">Ubl conjugation pathway</keyword>
<dbReference type="EMBL" id="NEDP02003387">
    <property type="protein sequence ID" value="OWF48785.1"/>
    <property type="molecule type" value="Genomic_DNA"/>
</dbReference>
<feature type="domain" description="HECT" evidence="4">
    <location>
        <begin position="137"/>
        <end position="168"/>
    </location>
</feature>
<dbReference type="InterPro" id="IPR035983">
    <property type="entry name" value="Hect_E3_ubiquitin_ligase"/>
</dbReference>
<dbReference type="PROSITE" id="PS50237">
    <property type="entry name" value="HECT"/>
    <property type="match status" value="1"/>
</dbReference>
<feature type="region of interest" description="Disordered" evidence="3">
    <location>
        <begin position="30"/>
        <end position="84"/>
    </location>
</feature>
<dbReference type="InterPro" id="IPR000569">
    <property type="entry name" value="HECT_dom"/>
</dbReference>
<reference evidence="5 6" key="1">
    <citation type="journal article" date="2017" name="Nat. Ecol. Evol.">
        <title>Scallop genome provides insights into evolution of bilaterian karyotype and development.</title>
        <authorList>
            <person name="Wang S."/>
            <person name="Zhang J."/>
            <person name="Jiao W."/>
            <person name="Li J."/>
            <person name="Xun X."/>
            <person name="Sun Y."/>
            <person name="Guo X."/>
            <person name="Huan P."/>
            <person name="Dong B."/>
            <person name="Zhang L."/>
            <person name="Hu X."/>
            <person name="Sun X."/>
            <person name="Wang J."/>
            <person name="Zhao C."/>
            <person name="Wang Y."/>
            <person name="Wang D."/>
            <person name="Huang X."/>
            <person name="Wang R."/>
            <person name="Lv J."/>
            <person name="Li Y."/>
            <person name="Zhang Z."/>
            <person name="Liu B."/>
            <person name="Lu W."/>
            <person name="Hui Y."/>
            <person name="Liang J."/>
            <person name="Zhou Z."/>
            <person name="Hou R."/>
            <person name="Li X."/>
            <person name="Liu Y."/>
            <person name="Li H."/>
            <person name="Ning X."/>
            <person name="Lin Y."/>
            <person name="Zhao L."/>
            <person name="Xing Q."/>
            <person name="Dou J."/>
            <person name="Li Y."/>
            <person name="Mao J."/>
            <person name="Guo H."/>
            <person name="Dou H."/>
            <person name="Li T."/>
            <person name="Mu C."/>
            <person name="Jiang W."/>
            <person name="Fu Q."/>
            <person name="Fu X."/>
            <person name="Miao Y."/>
            <person name="Liu J."/>
            <person name="Yu Q."/>
            <person name="Li R."/>
            <person name="Liao H."/>
            <person name="Li X."/>
            <person name="Kong Y."/>
            <person name="Jiang Z."/>
            <person name="Chourrout D."/>
            <person name="Li R."/>
            <person name="Bao Z."/>
        </authorList>
    </citation>
    <scope>NUCLEOTIDE SEQUENCE [LARGE SCALE GENOMIC DNA]</scope>
    <source>
        <strain evidence="5 6">PY_sf001</strain>
    </source>
</reference>
<evidence type="ECO:0000313" key="6">
    <source>
        <dbReference type="Proteomes" id="UP000242188"/>
    </source>
</evidence>
<proteinExistence type="predicted"/>
<dbReference type="SUPFAM" id="SSF56204">
    <property type="entry name" value="Hect, E3 ligase catalytic domain"/>
    <property type="match status" value="1"/>
</dbReference>
<evidence type="ECO:0000256" key="1">
    <source>
        <dbReference type="ARBA" id="ARBA00022786"/>
    </source>
</evidence>
<evidence type="ECO:0000313" key="5">
    <source>
        <dbReference type="EMBL" id="OWF48785.1"/>
    </source>
</evidence>
<dbReference type="Proteomes" id="UP000242188">
    <property type="component" value="Unassembled WGS sequence"/>
</dbReference>
<keyword evidence="6" id="KW-1185">Reference proteome</keyword>
<organism evidence="5 6">
    <name type="scientific">Mizuhopecten yessoensis</name>
    <name type="common">Japanese scallop</name>
    <name type="synonym">Patinopecten yessoensis</name>
    <dbReference type="NCBI Taxonomy" id="6573"/>
    <lineage>
        <taxon>Eukaryota</taxon>
        <taxon>Metazoa</taxon>
        <taxon>Spiralia</taxon>
        <taxon>Lophotrochozoa</taxon>
        <taxon>Mollusca</taxon>
        <taxon>Bivalvia</taxon>
        <taxon>Autobranchia</taxon>
        <taxon>Pteriomorphia</taxon>
        <taxon>Pectinida</taxon>
        <taxon>Pectinoidea</taxon>
        <taxon>Pectinidae</taxon>
        <taxon>Mizuhopecten</taxon>
    </lineage>
</organism>
<dbReference type="GO" id="GO:0004842">
    <property type="term" value="F:ubiquitin-protein transferase activity"/>
    <property type="evidence" value="ECO:0007669"/>
    <property type="project" value="InterPro"/>
</dbReference>
<gene>
    <name evidence="5" type="ORF">KP79_PYT05028</name>
</gene>
<feature type="region of interest" description="Disordered" evidence="3">
    <location>
        <begin position="1"/>
        <end position="20"/>
    </location>
</feature>